<dbReference type="RefSeq" id="WP_136530052.1">
    <property type="nucleotide sequence ID" value="NZ_STGX01000008.1"/>
</dbReference>
<reference evidence="2 3" key="1">
    <citation type="journal article" date="2018" name="Int. J. Syst. Evol. Microbiol.">
        <title>Glycomyces paridis sp. nov., isolated from the medicinal plant Paris polyphylla.</title>
        <authorList>
            <person name="Fang X.M."/>
            <person name="Bai J.L."/>
            <person name="Su J."/>
            <person name="Zhao L.L."/>
            <person name="Liu H.Y."/>
            <person name="Ma B.P."/>
            <person name="Zhang Y.Q."/>
            <person name="Yu L.Y."/>
        </authorList>
    </citation>
    <scope>NUCLEOTIDE SEQUENCE [LARGE SCALE GENOMIC DNA]</scope>
    <source>
        <strain evidence="2 3">CPCC 204357</strain>
    </source>
</reference>
<dbReference type="AlphaFoldDB" id="A0A4S8PF05"/>
<feature type="region of interest" description="Disordered" evidence="1">
    <location>
        <begin position="29"/>
        <end position="71"/>
    </location>
</feature>
<dbReference type="Proteomes" id="UP000305792">
    <property type="component" value="Unassembled WGS sequence"/>
</dbReference>
<sequence length="598" mass="65758">MTAADERSALEARTVPVHHRVRELLARFPKGPLPDGEVKALGESLASKAQRPNRGPLPEGVPDRERRSLSGAARQRAFAESQAELAAIIHAAAPFAPDDLRRLGERLREATPFPGVPRALGDLDLTSDERDTIAEYLVRNGVGLTEVQVGLGLTTPAARHAEAIREVALVGMNLQGEAVTALSRLPNAAIHLYWASKRAAGSRGRWFCHVLGDLPIEAIEDLLDTLVPVETALLALDLTEHTRRPSWFPGHRRFAAALAEVARRVPDMAARRGALIRTVKALDAIRYGPCALLGFAPGEREATVARLRSALASDAALAAVREGLAADPDDAELIWLHREIETARRTDLPDFVPGFALRVTVAGPNGFDGVRLHALVDGVPVAAQRFRRGGAEEPERLLGEDTGLAAAVESHEVRLAVADCDEACCGSLRARIRRDDASGLVEWEVWNTNNPEGTLELLAFPAAAYDAEVARAQADRSWEWPARRAARVLRERLRSEPDLLTRWDDRAGWIGAWNRERSTLRVTFTHPDRPYTSTEPWLQFVKEFTVPDDVDTDDESIDAFVDGLTDRLRTTDPKTFFRVAGGSREHAEALGYTWPERR</sequence>
<proteinExistence type="predicted"/>
<dbReference type="EMBL" id="STGX01000008">
    <property type="protein sequence ID" value="THV28441.1"/>
    <property type="molecule type" value="Genomic_DNA"/>
</dbReference>
<protein>
    <submittedName>
        <fullName evidence="2">Uncharacterized protein</fullName>
    </submittedName>
</protein>
<organism evidence="2 3">
    <name type="scientific">Glycomyces paridis</name>
    <dbReference type="NCBI Taxonomy" id="2126555"/>
    <lineage>
        <taxon>Bacteria</taxon>
        <taxon>Bacillati</taxon>
        <taxon>Actinomycetota</taxon>
        <taxon>Actinomycetes</taxon>
        <taxon>Glycomycetales</taxon>
        <taxon>Glycomycetaceae</taxon>
        <taxon>Glycomyces</taxon>
    </lineage>
</organism>
<comment type="caution">
    <text evidence="2">The sequence shown here is derived from an EMBL/GenBank/DDBJ whole genome shotgun (WGS) entry which is preliminary data.</text>
</comment>
<accession>A0A4S8PF05</accession>
<keyword evidence="3" id="KW-1185">Reference proteome</keyword>
<name>A0A4S8PF05_9ACTN</name>
<evidence type="ECO:0000313" key="2">
    <source>
        <dbReference type="EMBL" id="THV28441.1"/>
    </source>
</evidence>
<evidence type="ECO:0000313" key="3">
    <source>
        <dbReference type="Proteomes" id="UP000305792"/>
    </source>
</evidence>
<gene>
    <name evidence="2" type="ORF">E9998_12640</name>
</gene>
<dbReference type="OrthoDB" id="3369278at2"/>
<evidence type="ECO:0000256" key="1">
    <source>
        <dbReference type="SAM" id="MobiDB-lite"/>
    </source>
</evidence>